<feature type="region of interest" description="Disordered" evidence="1">
    <location>
        <begin position="1"/>
        <end position="24"/>
    </location>
</feature>
<feature type="compositionally biased region" description="Polar residues" evidence="1">
    <location>
        <begin position="1"/>
        <end position="13"/>
    </location>
</feature>
<dbReference type="EMBL" id="CP062916">
    <property type="protein sequence ID" value="QPF10304.1"/>
    <property type="molecule type" value="Genomic_DNA"/>
</dbReference>
<protein>
    <submittedName>
        <fullName evidence="2">Uncharacterized protein</fullName>
    </submittedName>
</protein>
<reference evidence="2 3" key="1">
    <citation type="submission" date="2020-10" db="EMBL/GenBank/DDBJ databases">
        <title>Resistance determinants and their genetic context in bacteria from a longitudinal study of pigs reared under conventional and antibiotic-free husbandry practices.</title>
        <authorList>
            <person name="Poulin-Laprade D."/>
            <person name="Brouard J.-S."/>
            <person name="Gagnon N."/>
            <person name="Turcotte A."/>
            <person name="Langlois A."/>
            <person name="Matte J.J."/>
            <person name="Carrillo C.D."/>
            <person name="Zaheer R."/>
            <person name="McAllister T."/>
            <person name="Topp E."/>
            <person name="Talbot G."/>
        </authorList>
    </citation>
    <scope>NUCLEOTIDE SEQUENCE [LARGE SCALE GENOMIC DNA]</scope>
    <source>
        <strain evidence="2 3">Res13-Abat-PEB01-P1-04-A</strain>
    </source>
</reference>
<accession>A0AAP9XSM7</accession>
<organism evidence="2 3">
    <name type="scientific">Raoultella terrigena</name>
    <name type="common">Klebsiella terrigena</name>
    <dbReference type="NCBI Taxonomy" id="577"/>
    <lineage>
        <taxon>Bacteria</taxon>
        <taxon>Pseudomonadati</taxon>
        <taxon>Pseudomonadota</taxon>
        <taxon>Gammaproteobacteria</taxon>
        <taxon>Enterobacterales</taxon>
        <taxon>Enterobacteriaceae</taxon>
        <taxon>Klebsiella/Raoultella group</taxon>
        <taxon>Raoultella</taxon>
    </lineage>
</organism>
<dbReference type="AlphaFoldDB" id="A0AAP9XSM7"/>
<dbReference type="Proteomes" id="UP000594500">
    <property type="component" value="Chromosome"/>
</dbReference>
<evidence type="ECO:0000313" key="2">
    <source>
        <dbReference type="EMBL" id="QPF10304.1"/>
    </source>
</evidence>
<sequence>MAKNPKQTSSQVASVAGRTLNDPNASQLQKQLAASALAQRAVTSHTSDKMETIAAKALDNPRSAELTKQLAATVLAQATK</sequence>
<evidence type="ECO:0000256" key="1">
    <source>
        <dbReference type="SAM" id="MobiDB-lite"/>
    </source>
</evidence>
<gene>
    <name evidence="2" type="ORF">IMO34_07880</name>
</gene>
<name>A0AAP9XSM7_RAOTE</name>
<dbReference type="RefSeq" id="WP_195710801.1">
    <property type="nucleotide sequence ID" value="NZ_CP062916.1"/>
</dbReference>
<proteinExistence type="predicted"/>
<evidence type="ECO:0000313" key="3">
    <source>
        <dbReference type="Proteomes" id="UP000594500"/>
    </source>
</evidence>